<dbReference type="RefSeq" id="WP_344743421.1">
    <property type="nucleotide sequence ID" value="NZ_BAAAWW010000025.1"/>
</dbReference>
<accession>A0ABV5TM27</accession>
<organism evidence="1 2">
    <name type="scientific">Streptosporangium vulgare</name>
    <dbReference type="NCBI Taxonomy" id="46190"/>
    <lineage>
        <taxon>Bacteria</taxon>
        <taxon>Bacillati</taxon>
        <taxon>Actinomycetota</taxon>
        <taxon>Actinomycetes</taxon>
        <taxon>Streptosporangiales</taxon>
        <taxon>Streptosporangiaceae</taxon>
        <taxon>Streptosporangium</taxon>
    </lineage>
</organism>
<evidence type="ECO:0000313" key="1">
    <source>
        <dbReference type="EMBL" id="MFB9680166.1"/>
    </source>
</evidence>
<proteinExistence type="predicted"/>
<protein>
    <submittedName>
        <fullName evidence="1">Uncharacterized protein</fullName>
    </submittedName>
</protein>
<dbReference type="Proteomes" id="UP001589610">
    <property type="component" value="Unassembled WGS sequence"/>
</dbReference>
<name>A0ABV5TM27_9ACTN</name>
<keyword evidence="2" id="KW-1185">Reference proteome</keyword>
<comment type="caution">
    <text evidence="1">The sequence shown here is derived from an EMBL/GenBank/DDBJ whole genome shotgun (WGS) entry which is preliminary data.</text>
</comment>
<gene>
    <name evidence="1" type="ORF">ACFFRH_32190</name>
</gene>
<reference evidence="1 2" key="1">
    <citation type="submission" date="2024-09" db="EMBL/GenBank/DDBJ databases">
        <authorList>
            <person name="Sun Q."/>
            <person name="Mori K."/>
        </authorList>
    </citation>
    <scope>NUCLEOTIDE SEQUENCE [LARGE SCALE GENOMIC DNA]</scope>
    <source>
        <strain evidence="1 2">JCM 3028</strain>
    </source>
</reference>
<sequence>MPRSPWILYEPTELYLSSYGRVEANSGFWREEKIEILHFETGFSDVGWESIDHTGMERLAGRTSAPLAHL</sequence>
<dbReference type="EMBL" id="JBHMBS010000021">
    <property type="protein sequence ID" value="MFB9680166.1"/>
    <property type="molecule type" value="Genomic_DNA"/>
</dbReference>
<evidence type="ECO:0000313" key="2">
    <source>
        <dbReference type="Proteomes" id="UP001589610"/>
    </source>
</evidence>